<keyword evidence="8 12" id="KW-0157">Chromophore</keyword>
<evidence type="ECO:0000256" key="3">
    <source>
        <dbReference type="ARBA" id="ARBA00022490"/>
    </source>
</evidence>
<dbReference type="InterPro" id="IPR011029">
    <property type="entry name" value="DEATH-like_dom_sf"/>
</dbReference>
<dbReference type="Pfam" id="PF00531">
    <property type="entry name" value="Death"/>
    <property type="match status" value="1"/>
</dbReference>
<dbReference type="SUPFAM" id="SSF47986">
    <property type="entry name" value="DEATH domain"/>
    <property type="match status" value="1"/>
</dbReference>
<gene>
    <name evidence="16" type="primary">cry-dash</name>
    <name evidence="16" type="ORF">EYF80_001501</name>
</gene>
<keyword evidence="5 11" id="KW-0285">Flavoprotein</keyword>
<keyword evidence="6 11" id="KW-0274">FAD</keyword>
<dbReference type="OrthoDB" id="435881at2759"/>
<evidence type="ECO:0000256" key="12">
    <source>
        <dbReference type="RuleBase" id="RU367151"/>
    </source>
</evidence>
<feature type="domain" description="Death" evidence="13">
    <location>
        <begin position="512"/>
        <end position="590"/>
    </location>
</feature>
<dbReference type="GO" id="GO:0000719">
    <property type="term" value="P:photoreactive repair"/>
    <property type="evidence" value="ECO:0007669"/>
    <property type="project" value="TreeGrafter"/>
</dbReference>
<dbReference type="Gene3D" id="1.10.579.10">
    <property type="entry name" value="DNA Cyclobutane Dipyrimidine Photolyase, subunit A, domain 3"/>
    <property type="match status" value="1"/>
</dbReference>
<dbReference type="PANTHER" id="PTHR11455">
    <property type="entry name" value="CRYPTOCHROME"/>
    <property type="match status" value="1"/>
</dbReference>
<dbReference type="InterPro" id="IPR002081">
    <property type="entry name" value="Cryptochrome/DNA_photolyase_1"/>
</dbReference>
<dbReference type="GO" id="GO:0071949">
    <property type="term" value="F:FAD binding"/>
    <property type="evidence" value="ECO:0007669"/>
    <property type="project" value="TreeGrafter"/>
</dbReference>
<dbReference type="Gene3D" id="3.40.50.10140">
    <property type="entry name" value="Toll/interleukin-1 receptor homology (TIR) domain"/>
    <property type="match status" value="1"/>
</dbReference>
<evidence type="ECO:0000256" key="5">
    <source>
        <dbReference type="ARBA" id="ARBA00022630"/>
    </source>
</evidence>
<dbReference type="PRINTS" id="PR00147">
    <property type="entry name" value="DNAPHOTLYASE"/>
</dbReference>
<dbReference type="InterPro" id="IPR035897">
    <property type="entry name" value="Toll_tir_struct_dom_sf"/>
</dbReference>
<proteinExistence type="inferred from homology"/>
<dbReference type="GO" id="GO:0003904">
    <property type="term" value="F:deoxyribodipyrimidine photo-lyase activity"/>
    <property type="evidence" value="ECO:0007669"/>
    <property type="project" value="TreeGrafter"/>
</dbReference>
<dbReference type="GO" id="GO:0006954">
    <property type="term" value="P:inflammatory response"/>
    <property type="evidence" value="ECO:0007669"/>
    <property type="project" value="UniProtKB-KW"/>
</dbReference>
<dbReference type="Pfam" id="PF00875">
    <property type="entry name" value="DNA_photolyase"/>
    <property type="match status" value="1"/>
</dbReference>
<dbReference type="PANTHER" id="PTHR11455:SF22">
    <property type="entry name" value="CRYPTOCHROME DASH"/>
    <property type="match status" value="1"/>
</dbReference>
<feature type="domain" description="TIR" evidence="14">
    <location>
        <begin position="638"/>
        <end position="772"/>
    </location>
</feature>
<evidence type="ECO:0000256" key="11">
    <source>
        <dbReference type="PIRSR" id="PIRSR602081-1"/>
    </source>
</evidence>
<dbReference type="CDD" id="cd08312">
    <property type="entry name" value="Death_MyD88"/>
    <property type="match status" value="1"/>
</dbReference>
<dbReference type="GO" id="GO:0045087">
    <property type="term" value="P:innate immune response"/>
    <property type="evidence" value="ECO:0007669"/>
    <property type="project" value="UniProtKB-KW"/>
</dbReference>
<dbReference type="Pfam" id="PF13676">
    <property type="entry name" value="TIR_2"/>
    <property type="match status" value="1"/>
</dbReference>
<comment type="similarity">
    <text evidence="2 12">Belongs to the DNA photolyase class-1 family.</text>
</comment>
<evidence type="ECO:0000313" key="16">
    <source>
        <dbReference type="EMBL" id="TNN88285.1"/>
    </source>
</evidence>
<sequence>MCSSRTVICLLRNDLRLHDNELFHWAQRNAERIVPLYCFDPRHYEGTYNYNLPKTGPFRLRFLLESIKDLRSTLLNKGSNLVVRRGKPEEVVAELIKQLGSVSTVAFHEEVASEELNVEKRVKDVCAQMKVKVHTCWGSTLYHRDDLPFPHISRLPDVYTQFRKAAETQSRVRPLLPTPEQLQPLPQGLEEGAIPTAEDLEQTEPLADPRSAFPCSGGERPALARLKHYFWDTDAVATYKETRNGLIGTDYSTKFAPWLAMGCISPRYIYHQLQQYEKERTANQSTYWVIFELLWRDYFKFVGVKYGNKLFQIKEGRTGVPFVDANMRELAMTGFMSNRGRQNVASFLTKDLGLDWRMGAELFEYLLIDHDVCSNYGNWLYSAGIGNDPRENRKFNMIKQGLDYDNNVSIIECLGDFVRQWVPELQGIKGADVHAPWTLSTASLSHAHVSLGETYPTPIVTAPEWSRHVNKKPVSVGERGSRQHFWNMASFDSEFDLWTIPLVALNMSVRKKLGLYLNPRSAVAADWMSVAEAMGFNYLEIKNYEASKSPTESVFEDWQARCADATVGKLLSILEELERRDIVDDLRPLMDEDVRKYGENQKKNSKPPLQVPEVDSCFPRTSERVGLTLLDHPEGAPERFDAFICYCQKDFEFVREMIRELEQTEYKLKLCVFDRDVLPGSCVWTITSELIEKRCKRMVVVISDEYLDSDACDFQTKFALSLCPGAQSKRLIPVIYKPMKKPFPSILRFLTICDYTRPITQAWFWVRLAKVLALP</sequence>
<keyword evidence="17" id="KW-1185">Reference proteome</keyword>
<comment type="function">
    <text evidence="10">Adapter protein involved in the Toll-like receptor and IL-1 receptor signaling pathway in the innate immune response.</text>
</comment>
<dbReference type="InterPro" id="IPR036134">
    <property type="entry name" value="Crypto/Photolyase_FAD-like_sf"/>
</dbReference>
<comment type="caution">
    <text evidence="16">The sequence shown here is derived from an EMBL/GenBank/DDBJ whole genome shotgun (WGS) entry which is preliminary data.</text>
</comment>
<dbReference type="Gene3D" id="3.40.50.620">
    <property type="entry name" value="HUPs"/>
    <property type="match status" value="1"/>
</dbReference>
<dbReference type="PROSITE" id="PS51645">
    <property type="entry name" value="PHR_CRY_ALPHA_BETA"/>
    <property type="match status" value="1"/>
</dbReference>
<dbReference type="EMBL" id="SRLO01000006">
    <property type="protein sequence ID" value="TNN88285.1"/>
    <property type="molecule type" value="Genomic_DNA"/>
</dbReference>
<feature type="binding site" evidence="11">
    <location>
        <begin position="369"/>
        <end position="371"/>
    </location>
    <ligand>
        <name>FAD</name>
        <dbReference type="ChEBI" id="CHEBI:57692"/>
    </ligand>
</feature>
<evidence type="ECO:0000256" key="6">
    <source>
        <dbReference type="ARBA" id="ARBA00022827"/>
    </source>
</evidence>
<dbReference type="SUPFAM" id="SSF48173">
    <property type="entry name" value="Cryptochrome/photolyase FAD-binding domain"/>
    <property type="match status" value="1"/>
</dbReference>
<dbReference type="SMART" id="SM00005">
    <property type="entry name" value="DEATH"/>
    <property type="match status" value="1"/>
</dbReference>
<comment type="subcellular location">
    <subcellularLocation>
        <location evidence="1">Cytoplasm</location>
    </subcellularLocation>
</comment>
<dbReference type="InterPro" id="IPR005101">
    <property type="entry name" value="Cryptochr/Photolyase_FAD-bd"/>
</dbReference>
<dbReference type="GO" id="GO:0003684">
    <property type="term" value="F:damaged DNA binding"/>
    <property type="evidence" value="ECO:0007669"/>
    <property type="project" value="TreeGrafter"/>
</dbReference>
<dbReference type="NCBIfam" id="TIGR02765">
    <property type="entry name" value="crypto_DASH"/>
    <property type="match status" value="1"/>
</dbReference>
<reference evidence="16 17" key="1">
    <citation type="submission" date="2019-03" db="EMBL/GenBank/DDBJ databases">
        <title>First draft genome of Liparis tanakae, snailfish: a comprehensive survey of snailfish specific genes.</title>
        <authorList>
            <person name="Kim W."/>
            <person name="Song I."/>
            <person name="Jeong J.-H."/>
            <person name="Kim D."/>
            <person name="Kim S."/>
            <person name="Ryu S."/>
            <person name="Song J.Y."/>
            <person name="Lee S.K."/>
        </authorList>
    </citation>
    <scope>NUCLEOTIDE SEQUENCE [LARGE SCALE GENOMIC DNA]</scope>
    <source>
        <tissue evidence="16">Muscle</tissue>
    </source>
</reference>
<evidence type="ECO:0000256" key="9">
    <source>
        <dbReference type="ARBA" id="ARBA00023198"/>
    </source>
</evidence>
<dbReference type="InterPro" id="IPR034249">
    <property type="entry name" value="MyD88_Death"/>
</dbReference>
<evidence type="ECO:0000256" key="2">
    <source>
        <dbReference type="ARBA" id="ARBA00005862"/>
    </source>
</evidence>
<dbReference type="SMART" id="SM00255">
    <property type="entry name" value="TIR"/>
    <property type="match status" value="1"/>
</dbReference>
<protein>
    <recommendedName>
        <fullName evidence="12">Cryptochrome DASH</fullName>
    </recommendedName>
</protein>
<evidence type="ECO:0000259" key="14">
    <source>
        <dbReference type="PROSITE" id="PS50104"/>
    </source>
</evidence>
<dbReference type="Proteomes" id="UP000314294">
    <property type="component" value="Unassembled WGS sequence"/>
</dbReference>
<dbReference type="Gene3D" id="1.25.40.80">
    <property type="match status" value="1"/>
</dbReference>
<keyword evidence="4" id="KW-0399">Innate immunity</keyword>
<name>A0A4Z2JDC4_9TELE</name>
<feature type="binding site" evidence="11">
    <location>
        <position position="239"/>
    </location>
    <ligand>
        <name>FAD</name>
        <dbReference type="ChEBI" id="CHEBI:57692"/>
    </ligand>
</feature>
<dbReference type="InterPro" id="IPR014133">
    <property type="entry name" value="Cry_DASH"/>
</dbReference>
<evidence type="ECO:0000256" key="8">
    <source>
        <dbReference type="ARBA" id="ARBA00022991"/>
    </source>
</evidence>
<dbReference type="GO" id="GO:0005737">
    <property type="term" value="C:cytoplasm"/>
    <property type="evidence" value="ECO:0007669"/>
    <property type="project" value="UniProtKB-SubCell"/>
</dbReference>
<evidence type="ECO:0000259" key="13">
    <source>
        <dbReference type="PROSITE" id="PS50017"/>
    </source>
</evidence>
<dbReference type="InterPro" id="IPR000488">
    <property type="entry name" value="Death_dom"/>
</dbReference>
<organism evidence="16 17">
    <name type="scientific">Liparis tanakae</name>
    <name type="common">Tanaka's snailfish</name>
    <dbReference type="NCBI Taxonomy" id="230148"/>
    <lineage>
        <taxon>Eukaryota</taxon>
        <taxon>Metazoa</taxon>
        <taxon>Chordata</taxon>
        <taxon>Craniata</taxon>
        <taxon>Vertebrata</taxon>
        <taxon>Euteleostomi</taxon>
        <taxon>Actinopterygii</taxon>
        <taxon>Neopterygii</taxon>
        <taxon>Teleostei</taxon>
        <taxon>Neoteleostei</taxon>
        <taxon>Acanthomorphata</taxon>
        <taxon>Eupercaria</taxon>
        <taxon>Perciformes</taxon>
        <taxon>Cottioidei</taxon>
        <taxon>Cottales</taxon>
        <taxon>Liparidae</taxon>
        <taxon>Liparis</taxon>
    </lineage>
</organism>
<evidence type="ECO:0000256" key="4">
    <source>
        <dbReference type="ARBA" id="ARBA00022588"/>
    </source>
</evidence>
<feature type="binding site" evidence="11">
    <location>
        <begin position="292"/>
        <end position="299"/>
    </location>
    <ligand>
        <name>FAD</name>
        <dbReference type="ChEBI" id="CHEBI:57692"/>
    </ligand>
</feature>
<feature type="domain" description="Photolyase/cryptochrome alpha/beta" evidence="15">
    <location>
        <begin position="5"/>
        <end position="141"/>
    </location>
</feature>
<dbReference type="PROSITE" id="PS50104">
    <property type="entry name" value="TIR"/>
    <property type="match status" value="1"/>
</dbReference>
<dbReference type="InterPro" id="IPR014729">
    <property type="entry name" value="Rossmann-like_a/b/a_fold"/>
</dbReference>
<dbReference type="Pfam" id="PF03441">
    <property type="entry name" value="FAD_binding_7"/>
    <property type="match status" value="1"/>
</dbReference>
<dbReference type="Gene3D" id="1.10.533.10">
    <property type="entry name" value="Death Domain, Fas"/>
    <property type="match status" value="1"/>
</dbReference>
<keyword evidence="3" id="KW-0963">Cytoplasm</keyword>
<comment type="function">
    <text evidence="12">May have a photoreceptor function.</text>
</comment>
<dbReference type="SUPFAM" id="SSF52425">
    <property type="entry name" value="Cryptochrome/photolyase, N-terminal domain"/>
    <property type="match status" value="1"/>
</dbReference>
<comment type="cofactor">
    <cofactor evidence="11 12">
        <name>FAD</name>
        <dbReference type="ChEBI" id="CHEBI:57692"/>
    </cofactor>
    <text evidence="11 12">Binds 1 FAD per subunit.</text>
</comment>
<dbReference type="InterPro" id="IPR006050">
    <property type="entry name" value="DNA_photolyase_N"/>
</dbReference>
<keyword evidence="9" id="KW-0395">Inflammatory response</keyword>
<evidence type="ECO:0000259" key="15">
    <source>
        <dbReference type="PROSITE" id="PS51645"/>
    </source>
</evidence>
<dbReference type="PROSITE" id="PS50017">
    <property type="entry name" value="DEATH_DOMAIN"/>
    <property type="match status" value="1"/>
</dbReference>
<dbReference type="FunFam" id="3.40.50.10140:FF:000005">
    <property type="entry name" value="Myeloid differentiation primary response protein MyD88"/>
    <property type="match status" value="1"/>
</dbReference>
<dbReference type="GO" id="GO:0007165">
    <property type="term" value="P:signal transduction"/>
    <property type="evidence" value="ECO:0007669"/>
    <property type="project" value="InterPro"/>
</dbReference>
<dbReference type="AlphaFoldDB" id="A0A4Z2JDC4"/>
<dbReference type="SUPFAM" id="SSF52200">
    <property type="entry name" value="Toll/Interleukin receptor TIR domain"/>
    <property type="match status" value="1"/>
</dbReference>
<keyword evidence="7" id="KW-0391">Immunity</keyword>
<evidence type="ECO:0000313" key="17">
    <source>
        <dbReference type="Proteomes" id="UP000314294"/>
    </source>
</evidence>
<evidence type="ECO:0000256" key="10">
    <source>
        <dbReference type="ARBA" id="ARBA00054956"/>
    </source>
</evidence>
<evidence type="ECO:0000256" key="1">
    <source>
        <dbReference type="ARBA" id="ARBA00004496"/>
    </source>
</evidence>
<dbReference type="FunFam" id="1.10.533.10:FF:000029">
    <property type="entry name" value="Myeloid differentiation primary response protein MyD88"/>
    <property type="match status" value="1"/>
</dbReference>
<dbReference type="InterPro" id="IPR036155">
    <property type="entry name" value="Crypto/Photolyase_N_sf"/>
</dbReference>
<dbReference type="InterPro" id="IPR000157">
    <property type="entry name" value="TIR_dom"/>
</dbReference>
<accession>A0A4Z2JDC4</accession>
<evidence type="ECO:0000256" key="7">
    <source>
        <dbReference type="ARBA" id="ARBA00022859"/>
    </source>
</evidence>
<comment type="cofactor">
    <cofactor evidence="12">
        <name>(6R)-5,10-methylene-5,6,7,8-tetrahydrofolate</name>
        <dbReference type="ChEBI" id="CHEBI:15636"/>
    </cofactor>
    <text evidence="12">Binds 1 5,10-methenyltetrahydrofolate (MTHF) per subunit.</text>
</comment>